<gene>
    <name evidence="1" type="ORF">BOO71_0006010</name>
</gene>
<evidence type="ECO:0000313" key="1">
    <source>
        <dbReference type="EMBL" id="OLV18305.1"/>
    </source>
</evidence>
<proteinExistence type="predicted"/>
<keyword evidence="2" id="KW-1185">Reference proteome</keyword>
<name>A0A1U7NZF9_9DEIO</name>
<dbReference type="Gene3D" id="3.40.630.30">
    <property type="match status" value="1"/>
</dbReference>
<protein>
    <submittedName>
        <fullName evidence="1">Uncharacterized protein</fullName>
    </submittedName>
</protein>
<reference evidence="1 2" key="1">
    <citation type="submission" date="2017-01" db="EMBL/GenBank/DDBJ databases">
        <title>Genome Analysis of Deinococcus marmoris KOPRI26562.</title>
        <authorList>
            <person name="Kim J.H."/>
            <person name="Oh H.-M."/>
        </authorList>
    </citation>
    <scope>NUCLEOTIDE SEQUENCE [LARGE SCALE GENOMIC DNA]</scope>
    <source>
        <strain evidence="1 2">KOPRI26562</strain>
    </source>
</reference>
<accession>A0A1U7NZF9</accession>
<dbReference type="EMBL" id="MSTI01000068">
    <property type="protein sequence ID" value="OLV18305.1"/>
    <property type="molecule type" value="Genomic_DNA"/>
</dbReference>
<dbReference type="AlphaFoldDB" id="A0A1U7NZF9"/>
<dbReference type="Proteomes" id="UP000186607">
    <property type="component" value="Unassembled WGS sequence"/>
</dbReference>
<comment type="caution">
    <text evidence="1">The sequence shown here is derived from an EMBL/GenBank/DDBJ whole genome shotgun (WGS) entry which is preliminary data.</text>
</comment>
<dbReference type="STRING" id="249408.BOO71_0006010"/>
<evidence type="ECO:0000313" key="2">
    <source>
        <dbReference type="Proteomes" id="UP000186607"/>
    </source>
</evidence>
<organism evidence="1 2">
    <name type="scientific">Deinococcus marmoris</name>
    <dbReference type="NCBI Taxonomy" id="249408"/>
    <lineage>
        <taxon>Bacteria</taxon>
        <taxon>Thermotogati</taxon>
        <taxon>Deinococcota</taxon>
        <taxon>Deinococci</taxon>
        <taxon>Deinococcales</taxon>
        <taxon>Deinococcaceae</taxon>
        <taxon>Deinococcus</taxon>
    </lineage>
</organism>
<sequence length="49" mass="5622">MTFHLIAGEIPELDELLSLYASVDWTAYTRDPQALARALRHSSFMWAAR</sequence>